<dbReference type="PANTHER" id="PTHR34512:SF30">
    <property type="entry name" value="OUTER MEMBRANE PROTEIN ASSEMBLY FACTOR BAMB"/>
    <property type="match status" value="1"/>
</dbReference>
<dbReference type="HAMAP" id="MF_00923">
    <property type="entry name" value="OM_assembly_BamB"/>
    <property type="match status" value="1"/>
</dbReference>
<keyword evidence="2 4" id="KW-0472">Membrane</keyword>
<dbReference type="InterPro" id="IPR018391">
    <property type="entry name" value="PQQ_b-propeller_rpt"/>
</dbReference>
<keyword evidence="4" id="KW-0449">Lipoprotein</keyword>
<feature type="domain" description="Pyrrolo-quinoline quinone repeat" evidence="6">
    <location>
        <begin position="82"/>
        <end position="309"/>
    </location>
</feature>
<dbReference type="PANTHER" id="PTHR34512">
    <property type="entry name" value="CELL SURFACE PROTEIN"/>
    <property type="match status" value="1"/>
</dbReference>
<sequence>MTNASRRPMRRLAAVALCALALAGCSTVSGWFGGTTAPKPAELTANPATFAVRQAWTARLGPVNLALRVAVSGTSVVAAASDGSVAAFDAATGRELWRGNVGGPVAAGVGTDGKVVAVVTQSNDLVALEGGRELWRQRLPSVAYTPPLVAGERVFVHTADRAVSAFDGQTGKRLWTQTRPGEALVLRHPGVMLAVGDTLVVGLSGRLAGLNPNTGASRWEQPIASPRGLNDVERLVDLVGPASRVGDSVCARAFQASVGCVDAVRGQLQWTKPSSGSDGLSGDGAQLYGTEQDGKVLAWNRTNGDKGWTSELLLHRGVTAPLLLGRSVVVGDAFGYLHLLSREDGKLLNRLPTDGSAIAAPPVLAGNTLVAVTRNGGVYGFVPD</sequence>
<dbReference type="RefSeq" id="WP_193779791.1">
    <property type="nucleotide sequence ID" value="NZ_JADDOJ010000018.1"/>
</dbReference>
<dbReference type="PROSITE" id="PS51257">
    <property type="entry name" value="PROKAR_LIPOPROTEIN"/>
    <property type="match status" value="1"/>
</dbReference>
<feature type="chain" id="PRO_5047092294" description="Outer membrane protein assembly factor BamB" evidence="5">
    <location>
        <begin position="31"/>
        <end position="384"/>
    </location>
</feature>
<evidence type="ECO:0000256" key="2">
    <source>
        <dbReference type="ARBA" id="ARBA00023136"/>
    </source>
</evidence>
<organism evidence="7 8">
    <name type="scientific">Ramlibacter aquaticus</name>
    <dbReference type="NCBI Taxonomy" id="2780094"/>
    <lineage>
        <taxon>Bacteria</taxon>
        <taxon>Pseudomonadati</taxon>
        <taxon>Pseudomonadota</taxon>
        <taxon>Betaproteobacteria</taxon>
        <taxon>Burkholderiales</taxon>
        <taxon>Comamonadaceae</taxon>
        <taxon>Ramlibacter</taxon>
    </lineage>
</organism>
<dbReference type="InterPro" id="IPR011047">
    <property type="entry name" value="Quinoprotein_ADH-like_sf"/>
</dbReference>
<comment type="subcellular location">
    <subcellularLocation>
        <location evidence="4">Cell outer membrane</location>
        <topology evidence="4">Lipid-anchor</topology>
    </subcellularLocation>
</comment>
<dbReference type="Pfam" id="PF13360">
    <property type="entry name" value="PQQ_2"/>
    <property type="match status" value="1"/>
</dbReference>
<dbReference type="SUPFAM" id="SSF50998">
    <property type="entry name" value="Quinoprotein alcohol dehydrogenase-like"/>
    <property type="match status" value="1"/>
</dbReference>
<protein>
    <recommendedName>
        <fullName evidence="4">Outer membrane protein assembly factor BamB</fullName>
    </recommendedName>
</protein>
<comment type="function">
    <text evidence="4">Part of the outer membrane protein assembly complex, which is involved in assembly and insertion of beta-barrel proteins into the outer membrane.</text>
</comment>
<dbReference type="SMART" id="SM00564">
    <property type="entry name" value="PQQ"/>
    <property type="match status" value="4"/>
</dbReference>
<keyword evidence="4" id="KW-0564">Palmitate</keyword>
<evidence type="ECO:0000256" key="3">
    <source>
        <dbReference type="ARBA" id="ARBA00023237"/>
    </source>
</evidence>
<dbReference type="EMBL" id="JADDOJ010000018">
    <property type="protein sequence ID" value="MBE7940248.1"/>
    <property type="molecule type" value="Genomic_DNA"/>
</dbReference>
<gene>
    <name evidence="4 7" type="primary">bamB</name>
    <name evidence="7" type="ORF">IM725_06660</name>
</gene>
<dbReference type="Gene3D" id="2.130.10.10">
    <property type="entry name" value="YVTN repeat-like/Quinoprotein amine dehydrogenase"/>
    <property type="match status" value="1"/>
</dbReference>
<dbReference type="InterPro" id="IPR017687">
    <property type="entry name" value="BamB"/>
</dbReference>
<dbReference type="Proteomes" id="UP000715965">
    <property type="component" value="Unassembled WGS sequence"/>
</dbReference>
<dbReference type="NCBIfam" id="TIGR03300">
    <property type="entry name" value="assembly_YfgL"/>
    <property type="match status" value="1"/>
</dbReference>
<proteinExistence type="inferred from homology"/>
<comment type="similarity">
    <text evidence="4">Belongs to the BamB family.</text>
</comment>
<evidence type="ECO:0000256" key="1">
    <source>
        <dbReference type="ARBA" id="ARBA00022729"/>
    </source>
</evidence>
<evidence type="ECO:0000256" key="4">
    <source>
        <dbReference type="HAMAP-Rule" id="MF_00923"/>
    </source>
</evidence>
<comment type="subunit">
    <text evidence="4">Part of the Bam complex.</text>
</comment>
<accession>A0ABR9SD33</accession>
<keyword evidence="3 4" id="KW-0998">Cell outer membrane</keyword>
<evidence type="ECO:0000256" key="5">
    <source>
        <dbReference type="SAM" id="SignalP"/>
    </source>
</evidence>
<comment type="caution">
    <text evidence="7">The sequence shown here is derived from an EMBL/GenBank/DDBJ whole genome shotgun (WGS) entry which is preliminary data.</text>
</comment>
<dbReference type="InterPro" id="IPR002372">
    <property type="entry name" value="PQQ_rpt_dom"/>
</dbReference>
<name>A0ABR9SD33_9BURK</name>
<reference evidence="7 8" key="1">
    <citation type="submission" date="2020-10" db="EMBL/GenBank/DDBJ databases">
        <title>Draft genome of Ramlibacter aquaticus LMG 30558.</title>
        <authorList>
            <person name="Props R."/>
        </authorList>
    </citation>
    <scope>NUCLEOTIDE SEQUENCE [LARGE SCALE GENOMIC DNA]</scope>
    <source>
        <strain evidence="7 8">LMG 30558</strain>
    </source>
</reference>
<evidence type="ECO:0000259" key="6">
    <source>
        <dbReference type="Pfam" id="PF13360"/>
    </source>
</evidence>
<feature type="signal peptide" evidence="5">
    <location>
        <begin position="1"/>
        <end position="30"/>
    </location>
</feature>
<evidence type="ECO:0000313" key="8">
    <source>
        <dbReference type="Proteomes" id="UP000715965"/>
    </source>
</evidence>
<evidence type="ECO:0000313" key="7">
    <source>
        <dbReference type="EMBL" id="MBE7940248.1"/>
    </source>
</evidence>
<dbReference type="InterPro" id="IPR015943">
    <property type="entry name" value="WD40/YVTN_repeat-like_dom_sf"/>
</dbReference>
<keyword evidence="8" id="KW-1185">Reference proteome</keyword>
<keyword evidence="1 4" id="KW-0732">Signal</keyword>